<protein>
    <submittedName>
        <fullName evidence="1">AlpA family transcriptional regulator</fullName>
    </submittedName>
</protein>
<dbReference type="PANTHER" id="PTHR36154:SF1">
    <property type="entry name" value="DNA-BINDING TRANSCRIPTIONAL ACTIVATOR ALPA"/>
    <property type="match status" value="1"/>
</dbReference>
<dbReference type="Pfam" id="PF05930">
    <property type="entry name" value="Phage_AlpA"/>
    <property type="match status" value="1"/>
</dbReference>
<dbReference type="EMBL" id="CP029822">
    <property type="protein sequence ID" value="AZS49766.1"/>
    <property type="molecule type" value="Genomic_DNA"/>
</dbReference>
<dbReference type="PANTHER" id="PTHR36154">
    <property type="entry name" value="DNA-BINDING TRANSCRIPTIONAL ACTIVATOR ALPA"/>
    <property type="match status" value="1"/>
</dbReference>
<dbReference type="Proteomes" id="UP000273143">
    <property type="component" value="Chromosome"/>
</dbReference>
<dbReference type="KEGG" id="emo:DM558_02750"/>
<proteinExistence type="predicted"/>
<accession>A0A3Q9JJP1</accession>
<sequence>MSISLQVTSTVVPSPAPILANNSTILAELMVLRIQQVAEKLSIGKSTIYDWLNLKSPRYDETFPKPFKLGGKAIGWLSSEVDAWLLNRVALTRVTDLTEVEMESDTL</sequence>
<reference evidence="2" key="1">
    <citation type="submission" date="2018-06" db="EMBL/GenBank/DDBJ databases">
        <title>Complete genome of Pseudomonas insecticola strain QZS01.</title>
        <authorList>
            <person name="Wang J."/>
            <person name="Su Q."/>
        </authorList>
    </citation>
    <scope>NUCLEOTIDE SEQUENCE [LARGE SCALE GENOMIC DNA]</scope>
    <source>
        <strain evidence="2">QZS01</strain>
    </source>
</reference>
<organism evidence="1 2">
    <name type="scientific">Entomomonas moraniae</name>
    <dbReference type="NCBI Taxonomy" id="2213226"/>
    <lineage>
        <taxon>Bacteria</taxon>
        <taxon>Pseudomonadati</taxon>
        <taxon>Pseudomonadota</taxon>
        <taxon>Gammaproteobacteria</taxon>
        <taxon>Pseudomonadales</taxon>
        <taxon>Pseudomonadaceae</taxon>
        <taxon>Entomomonas</taxon>
    </lineage>
</organism>
<dbReference type="AlphaFoldDB" id="A0A3Q9JJP1"/>
<dbReference type="InterPro" id="IPR052931">
    <property type="entry name" value="Prophage_regulatory_activator"/>
</dbReference>
<evidence type="ECO:0000313" key="2">
    <source>
        <dbReference type="Proteomes" id="UP000273143"/>
    </source>
</evidence>
<dbReference type="Gene3D" id="1.10.238.160">
    <property type="match status" value="1"/>
</dbReference>
<keyword evidence="2" id="KW-1185">Reference proteome</keyword>
<gene>
    <name evidence="1" type="ORF">DM558_02750</name>
</gene>
<evidence type="ECO:0000313" key="1">
    <source>
        <dbReference type="EMBL" id="AZS49766.1"/>
    </source>
</evidence>
<dbReference type="RefSeq" id="WP_127161945.1">
    <property type="nucleotide sequence ID" value="NZ_CP029822.1"/>
</dbReference>
<name>A0A3Q9JJP1_9GAMM</name>
<dbReference type="InterPro" id="IPR010260">
    <property type="entry name" value="AlpA"/>
</dbReference>